<dbReference type="Gene3D" id="2.60.210.10">
    <property type="entry name" value="Apoptosis, Tumor Necrosis Factor Receptor Associated Protein 2, Chain A"/>
    <property type="match status" value="1"/>
</dbReference>
<feature type="domain" description="MATH" evidence="1">
    <location>
        <begin position="77"/>
        <end position="212"/>
    </location>
</feature>
<protein>
    <submittedName>
        <fullName evidence="4">MATH domain-containing protein</fullName>
    </submittedName>
</protein>
<dbReference type="SUPFAM" id="SSF49599">
    <property type="entry name" value="TRAF domain-like"/>
    <property type="match status" value="1"/>
</dbReference>
<dbReference type="Pfam" id="PF22486">
    <property type="entry name" value="MATH_2"/>
    <property type="match status" value="1"/>
</dbReference>
<organism evidence="4">
    <name type="scientific">Anisakis simplex</name>
    <name type="common">Herring worm</name>
    <dbReference type="NCBI Taxonomy" id="6269"/>
    <lineage>
        <taxon>Eukaryota</taxon>
        <taxon>Metazoa</taxon>
        <taxon>Ecdysozoa</taxon>
        <taxon>Nematoda</taxon>
        <taxon>Chromadorea</taxon>
        <taxon>Rhabditida</taxon>
        <taxon>Spirurina</taxon>
        <taxon>Ascaridomorpha</taxon>
        <taxon>Ascaridoidea</taxon>
        <taxon>Anisakidae</taxon>
        <taxon>Anisakis</taxon>
        <taxon>Anisakis simplex complex</taxon>
    </lineage>
</organism>
<dbReference type="PROSITE" id="PS50144">
    <property type="entry name" value="MATH"/>
    <property type="match status" value="1"/>
</dbReference>
<accession>A0A0M3IZ23</accession>
<dbReference type="InterPro" id="IPR002083">
    <property type="entry name" value="MATH/TRAF_dom"/>
</dbReference>
<evidence type="ECO:0000313" key="4">
    <source>
        <dbReference type="WBParaSite" id="ASIM_0000050301-mRNA-1"/>
    </source>
</evidence>
<evidence type="ECO:0000313" key="2">
    <source>
        <dbReference type="EMBL" id="VDK17676.1"/>
    </source>
</evidence>
<name>A0A0M3IZ23_ANISI</name>
<sequence>MPTNALALPMPCDILDGCTLRNPCQSRTSQDSSNEPQPSTSHWDNQLCFVTNEFFEEAVKLRSLRRQILQEYRKDADLKYDFYIEEYTIQSEVYMESEPFDNQKGGSLKWRLRIYPRLPMDDGHEYIGVFLRLEECQHKRVMASFRFSWVYSLDDTDEVIQYVETPCAQLFYKNKTLGYAKFLDRNVVMETLRAFNQQPYDDDDYDEFDGEFGNLHLVCEVRLLLSRSLL</sequence>
<reference evidence="4" key="1">
    <citation type="submission" date="2017-02" db="UniProtKB">
        <authorList>
            <consortium name="WormBaseParasite"/>
        </authorList>
    </citation>
    <scope>IDENTIFICATION</scope>
</reference>
<dbReference type="EMBL" id="UYRR01000241">
    <property type="protein sequence ID" value="VDK17676.1"/>
    <property type="molecule type" value="Genomic_DNA"/>
</dbReference>
<evidence type="ECO:0000259" key="1">
    <source>
        <dbReference type="PROSITE" id="PS50144"/>
    </source>
</evidence>
<dbReference type="Proteomes" id="UP000267096">
    <property type="component" value="Unassembled WGS sequence"/>
</dbReference>
<reference evidence="2 3" key="2">
    <citation type="submission" date="2018-11" db="EMBL/GenBank/DDBJ databases">
        <authorList>
            <consortium name="Pathogen Informatics"/>
        </authorList>
    </citation>
    <scope>NUCLEOTIDE SEQUENCE [LARGE SCALE GENOMIC DNA]</scope>
</reference>
<gene>
    <name evidence="2" type="ORF">ASIM_LOCUS406</name>
</gene>
<dbReference type="InterPro" id="IPR008974">
    <property type="entry name" value="TRAF-like"/>
</dbReference>
<dbReference type="WBParaSite" id="ASIM_0000050301-mRNA-1">
    <property type="protein sequence ID" value="ASIM_0000050301-mRNA-1"/>
    <property type="gene ID" value="ASIM_0000050301"/>
</dbReference>
<keyword evidence="3" id="KW-1185">Reference proteome</keyword>
<dbReference type="AlphaFoldDB" id="A0A0M3IZ23"/>
<evidence type="ECO:0000313" key="3">
    <source>
        <dbReference type="Proteomes" id="UP000267096"/>
    </source>
</evidence>
<proteinExistence type="predicted"/>